<feature type="repeat" description="PPR" evidence="3">
    <location>
        <begin position="421"/>
        <end position="455"/>
    </location>
</feature>
<evidence type="ECO:0000256" key="3">
    <source>
        <dbReference type="PROSITE-ProRule" id="PRU00708"/>
    </source>
</evidence>
<sequence>MAATNQPILLTFHPPHHHHHRLQRLLSSITTLPHLKQLHAHLLRTTLLSTSHLAHLAITSLTTLSSSSSLDYALSVFTHTSPFPDTHLCNSILRQLAKGAEPERAVWVYARMRGEGRVVDGFSFPPVLKALARMRGGVREGAEVHGVAVKMGFGLDPFVQTGLVRMYAASGCVFVARQVFDEMRQRDVVAWNVMIDGYCQGGLYDDALMLFEEMKKSDVKPDKMILATVLSACNRSRNLSFGREIHDDIRKENVEVDFHLQSVLVTMYVNCEAIDTARELYEQMPLKNLVAATSLVMAYSKLGKIEAARSIFDELAEKDLVAWSAMIACYAESDCTQEALKLFHEMEILGVRADQVTVLSVISAIAELGVMDKAKWIHNYVEHNGFGDIVPVNNALIDMYAKCGSLVDARGVFDKMSSLRNVISWTSMIAGHAIYGDADGAFGLFDEMKAEGIMPNNVTFVSLLYACSHVGAVKKGRQIFASMISEYNIAPSHEHYGCMVDLLGRANLLKEALDFIESMPFPPNVVIWGSLLSACRLHGEVELGEFAAKKLLELDPEHDGAQVLLSNIYAKAKRWEDVVDVRRLMKNRGVMKEKGSSRIELEGKVHEFLMFDRTHEHAEHIYEKLDEVVFRLKLKGYVPDLSSVLVDLEEEEKKEVVLWHSEKLALCYGLLNSKQGSYIRILKNLRVCEDCHTFMKLVSKVYEREIIVRDRTRFHHYRDGICSCKDYW</sequence>
<dbReference type="FunFam" id="1.25.40.10:FF:000427">
    <property type="entry name" value="Pentatricopeptide repeat-containing protein chloroplastic"/>
    <property type="match status" value="1"/>
</dbReference>
<dbReference type="Pfam" id="PF20431">
    <property type="entry name" value="E_motif"/>
    <property type="match status" value="1"/>
</dbReference>
<dbReference type="InterPro" id="IPR011990">
    <property type="entry name" value="TPR-like_helical_dom_sf"/>
</dbReference>
<dbReference type="InterPro" id="IPR046848">
    <property type="entry name" value="E_motif"/>
</dbReference>
<evidence type="ECO:0000259" key="4">
    <source>
        <dbReference type="Pfam" id="PF14432"/>
    </source>
</evidence>
<dbReference type="Pfam" id="PF14432">
    <property type="entry name" value="DYW_deaminase"/>
    <property type="match status" value="1"/>
</dbReference>
<evidence type="ECO:0000313" key="5">
    <source>
        <dbReference type="EMBL" id="KAK9139909.1"/>
    </source>
</evidence>
<comment type="similarity">
    <text evidence="1">Belongs to the PPR family. PCMP-H subfamily.</text>
</comment>
<keyword evidence="2" id="KW-0677">Repeat</keyword>
<feature type="repeat" description="PPR" evidence="3">
    <location>
        <begin position="187"/>
        <end position="221"/>
    </location>
</feature>
<evidence type="ECO:0000256" key="1">
    <source>
        <dbReference type="ARBA" id="ARBA00006643"/>
    </source>
</evidence>
<evidence type="ECO:0000313" key="6">
    <source>
        <dbReference type="Proteomes" id="UP001419268"/>
    </source>
</evidence>
<feature type="repeat" description="PPR" evidence="3">
    <location>
        <begin position="85"/>
        <end position="119"/>
    </location>
</feature>
<reference evidence="5 6" key="1">
    <citation type="submission" date="2024-01" db="EMBL/GenBank/DDBJ databases">
        <title>Genome assemblies of Stephania.</title>
        <authorList>
            <person name="Yang L."/>
        </authorList>
    </citation>
    <scope>NUCLEOTIDE SEQUENCE [LARGE SCALE GENOMIC DNA]</scope>
    <source>
        <strain evidence="5">JXDWG</strain>
        <tissue evidence="5">Leaf</tissue>
    </source>
</reference>
<protein>
    <recommendedName>
        <fullName evidence="4">DYW domain-containing protein</fullName>
    </recommendedName>
</protein>
<keyword evidence="6" id="KW-1185">Reference proteome</keyword>
<dbReference type="FunFam" id="1.25.40.10:FF:000325">
    <property type="entry name" value="Pentatricopeptide repeat-containing protein At4g14820"/>
    <property type="match status" value="1"/>
</dbReference>
<evidence type="ECO:0000256" key="2">
    <source>
        <dbReference type="ARBA" id="ARBA00022737"/>
    </source>
</evidence>
<dbReference type="InterPro" id="IPR046960">
    <property type="entry name" value="PPR_At4g14850-like_plant"/>
</dbReference>
<accession>A0AAP0JU99</accession>
<dbReference type="NCBIfam" id="TIGR00756">
    <property type="entry name" value="PPR"/>
    <property type="match status" value="4"/>
</dbReference>
<dbReference type="FunFam" id="1.25.40.10:FF:000348">
    <property type="entry name" value="Pentatricopeptide repeat-containing protein chloroplastic"/>
    <property type="match status" value="1"/>
</dbReference>
<dbReference type="AlphaFoldDB" id="A0AAP0JU99"/>
<dbReference type="Pfam" id="PF01535">
    <property type="entry name" value="PPR"/>
    <property type="match status" value="2"/>
</dbReference>
<feature type="domain" description="DYW" evidence="4">
    <location>
        <begin position="636"/>
        <end position="728"/>
    </location>
</feature>
<dbReference type="PROSITE" id="PS51375">
    <property type="entry name" value="PPR"/>
    <property type="match status" value="4"/>
</dbReference>
<comment type="caution">
    <text evidence="5">The sequence shown here is derived from an EMBL/GenBank/DDBJ whole genome shotgun (WGS) entry which is preliminary data.</text>
</comment>
<feature type="repeat" description="PPR" evidence="3">
    <location>
        <begin position="319"/>
        <end position="353"/>
    </location>
</feature>
<dbReference type="EMBL" id="JBBNAG010000004">
    <property type="protein sequence ID" value="KAK9139909.1"/>
    <property type="molecule type" value="Genomic_DNA"/>
</dbReference>
<dbReference type="Pfam" id="PF13041">
    <property type="entry name" value="PPR_2"/>
    <property type="match status" value="3"/>
</dbReference>
<dbReference type="SUPFAM" id="SSF48452">
    <property type="entry name" value="TPR-like"/>
    <property type="match status" value="1"/>
</dbReference>
<dbReference type="InterPro" id="IPR032867">
    <property type="entry name" value="DYW_dom"/>
</dbReference>
<dbReference type="Proteomes" id="UP001419268">
    <property type="component" value="Unassembled WGS sequence"/>
</dbReference>
<dbReference type="GO" id="GO:0003723">
    <property type="term" value="F:RNA binding"/>
    <property type="evidence" value="ECO:0007669"/>
    <property type="project" value="InterPro"/>
</dbReference>
<dbReference type="PANTHER" id="PTHR47926:SF347">
    <property type="entry name" value="PENTATRICOPEPTIDE REPEAT-CONTAINING PROTEIN"/>
    <property type="match status" value="1"/>
</dbReference>
<dbReference type="GO" id="GO:0009451">
    <property type="term" value="P:RNA modification"/>
    <property type="evidence" value="ECO:0007669"/>
    <property type="project" value="InterPro"/>
</dbReference>
<proteinExistence type="inferred from homology"/>
<name>A0AAP0JU99_9MAGN</name>
<gene>
    <name evidence="5" type="ORF">Scep_009590</name>
</gene>
<organism evidence="5 6">
    <name type="scientific">Stephania cephalantha</name>
    <dbReference type="NCBI Taxonomy" id="152367"/>
    <lineage>
        <taxon>Eukaryota</taxon>
        <taxon>Viridiplantae</taxon>
        <taxon>Streptophyta</taxon>
        <taxon>Embryophyta</taxon>
        <taxon>Tracheophyta</taxon>
        <taxon>Spermatophyta</taxon>
        <taxon>Magnoliopsida</taxon>
        <taxon>Ranunculales</taxon>
        <taxon>Menispermaceae</taxon>
        <taxon>Menispermoideae</taxon>
        <taxon>Cissampelideae</taxon>
        <taxon>Stephania</taxon>
    </lineage>
</organism>
<dbReference type="InterPro" id="IPR002885">
    <property type="entry name" value="PPR_rpt"/>
</dbReference>
<dbReference type="Gene3D" id="1.25.40.10">
    <property type="entry name" value="Tetratricopeptide repeat domain"/>
    <property type="match status" value="4"/>
</dbReference>
<dbReference type="GO" id="GO:0008270">
    <property type="term" value="F:zinc ion binding"/>
    <property type="evidence" value="ECO:0007669"/>
    <property type="project" value="InterPro"/>
</dbReference>
<dbReference type="PANTHER" id="PTHR47926">
    <property type="entry name" value="PENTATRICOPEPTIDE REPEAT-CONTAINING PROTEIN"/>
    <property type="match status" value="1"/>
</dbReference>